<name>A0AC35F6J6_9BILA</name>
<dbReference type="WBParaSite" id="PS1159_v2.g14407.t1">
    <property type="protein sequence ID" value="PS1159_v2.g14407.t1"/>
    <property type="gene ID" value="PS1159_v2.g14407"/>
</dbReference>
<organism evidence="1 2">
    <name type="scientific">Panagrolaimus sp. PS1159</name>
    <dbReference type="NCBI Taxonomy" id="55785"/>
    <lineage>
        <taxon>Eukaryota</taxon>
        <taxon>Metazoa</taxon>
        <taxon>Ecdysozoa</taxon>
        <taxon>Nematoda</taxon>
        <taxon>Chromadorea</taxon>
        <taxon>Rhabditida</taxon>
        <taxon>Tylenchina</taxon>
        <taxon>Panagrolaimomorpha</taxon>
        <taxon>Panagrolaimoidea</taxon>
        <taxon>Panagrolaimidae</taxon>
        <taxon>Panagrolaimus</taxon>
    </lineage>
</organism>
<accession>A0AC35F6J6</accession>
<dbReference type="Proteomes" id="UP000887580">
    <property type="component" value="Unplaced"/>
</dbReference>
<evidence type="ECO:0000313" key="2">
    <source>
        <dbReference type="WBParaSite" id="PS1159_v2.g14407.t1"/>
    </source>
</evidence>
<protein>
    <submittedName>
        <fullName evidence="2">Uncharacterized protein</fullName>
    </submittedName>
</protein>
<evidence type="ECO:0000313" key="1">
    <source>
        <dbReference type="Proteomes" id="UP000887580"/>
    </source>
</evidence>
<sequence length="168" mass="19202">MMVTAPRKRVQLSFVVRDQYEKKHRGSIVALQYDSMNGHLYSAGSDTIIRKWDIRLPEHIATNKQNGRYLSSMEHHVDWVNDLVLCCSGKNLVSASSDTTLKIWNVEKGFCMSTLRTHKDYVRCLAYAKDVEFIASAGLDHCIYLWTVDTLTRLNSMNNAISGIIFKI</sequence>
<proteinExistence type="predicted"/>
<reference evidence="2" key="1">
    <citation type="submission" date="2022-11" db="UniProtKB">
        <authorList>
            <consortium name="WormBaseParasite"/>
        </authorList>
    </citation>
    <scope>IDENTIFICATION</scope>
</reference>